<dbReference type="CDD" id="cd17535">
    <property type="entry name" value="REC_NarL-like"/>
    <property type="match status" value="1"/>
</dbReference>
<dbReference type="InterPro" id="IPR001789">
    <property type="entry name" value="Sig_transdc_resp-reg_receiver"/>
</dbReference>
<accession>A0A6C0GMV9</accession>
<feature type="domain" description="Response regulatory" evidence="5">
    <location>
        <begin position="6"/>
        <end position="122"/>
    </location>
</feature>
<dbReference type="GO" id="GO:0000160">
    <property type="term" value="P:phosphorelay signal transduction system"/>
    <property type="evidence" value="ECO:0007669"/>
    <property type="project" value="InterPro"/>
</dbReference>
<dbReference type="InterPro" id="IPR011006">
    <property type="entry name" value="CheY-like_superfamily"/>
</dbReference>
<evidence type="ECO:0000256" key="2">
    <source>
        <dbReference type="ARBA" id="ARBA00023125"/>
    </source>
</evidence>
<dbReference type="PRINTS" id="PR00038">
    <property type="entry name" value="HTHLUXR"/>
</dbReference>
<dbReference type="PANTHER" id="PTHR43214">
    <property type="entry name" value="TWO-COMPONENT RESPONSE REGULATOR"/>
    <property type="match status" value="1"/>
</dbReference>
<dbReference type="Pfam" id="PF00072">
    <property type="entry name" value="Response_reg"/>
    <property type="match status" value="1"/>
</dbReference>
<evidence type="ECO:0000313" key="7">
    <source>
        <dbReference type="Proteomes" id="UP000480178"/>
    </source>
</evidence>
<dbReference type="InterPro" id="IPR039420">
    <property type="entry name" value="WalR-like"/>
</dbReference>
<proteinExistence type="predicted"/>
<keyword evidence="2" id="KW-0238">DNA-binding</keyword>
<dbReference type="SMART" id="SM00421">
    <property type="entry name" value="HTH_LUXR"/>
    <property type="match status" value="1"/>
</dbReference>
<dbReference type="InterPro" id="IPR000792">
    <property type="entry name" value="Tscrpt_reg_LuxR_C"/>
</dbReference>
<feature type="domain" description="HTH luxR-type" evidence="4">
    <location>
        <begin position="143"/>
        <end position="208"/>
    </location>
</feature>
<dbReference type="GO" id="GO:0003677">
    <property type="term" value="F:DNA binding"/>
    <property type="evidence" value="ECO:0007669"/>
    <property type="project" value="UniProtKB-KW"/>
</dbReference>
<dbReference type="Gene3D" id="3.40.50.2300">
    <property type="match status" value="1"/>
</dbReference>
<dbReference type="CDD" id="cd06170">
    <property type="entry name" value="LuxR_C_like"/>
    <property type="match status" value="1"/>
</dbReference>
<gene>
    <name evidence="6" type="ORF">GXP67_23490</name>
</gene>
<evidence type="ECO:0000259" key="5">
    <source>
        <dbReference type="PROSITE" id="PS50110"/>
    </source>
</evidence>
<dbReference type="PROSITE" id="PS50043">
    <property type="entry name" value="HTH_LUXR_2"/>
    <property type="match status" value="1"/>
</dbReference>
<evidence type="ECO:0000256" key="1">
    <source>
        <dbReference type="ARBA" id="ARBA00022553"/>
    </source>
</evidence>
<dbReference type="SMART" id="SM00448">
    <property type="entry name" value="REC"/>
    <property type="match status" value="1"/>
</dbReference>
<protein>
    <submittedName>
        <fullName evidence="6">Response regulator transcription factor</fullName>
    </submittedName>
</protein>
<reference evidence="6 7" key="1">
    <citation type="submission" date="2020-01" db="EMBL/GenBank/DDBJ databases">
        <authorList>
            <person name="Kim M.K."/>
        </authorList>
    </citation>
    <scope>NUCLEOTIDE SEQUENCE [LARGE SCALE GENOMIC DNA]</scope>
    <source>
        <strain evidence="6 7">172606-1</strain>
    </source>
</reference>
<organism evidence="6 7">
    <name type="scientific">Rhodocytophaga rosea</name>
    <dbReference type="NCBI Taxonomy" id="2704465"/>
    <lineage>
        <taxon>Bacteria</taxon>
        <taxon>Pseudomonadati</taxon>
        <taxon>Bacteroidota</taxon>
        <taxon>Cytophagia</taxon>
        <taxon>Cytophagales</taxon>
        <taxon>Rhodocytophagaceae</taxon>
        <taxon>Rhodocytophaga</taxon>
    </lineage>
</organism>
<dbReference type="PROSITE" id="PS00622">
    <property type="entry name" value="HTH_LUXR_1"/>
    <property type="match status" value="1"/>
</dbReference>
<sequence>MKEGLRIIIVEDNVVVKEAFTVYISDLSKHTVVNTYTNCEDALSNLLIDRPDIILMDVDLPGMNGIQGIKEARKVLPTVNAIVITVHDNSEVVFDALCAGASGYITKTSSHFKILDAINEVASGGAPMSGNIAKMVVESFRKTTATESPLTSRETEVLNLIAKGKSYKDIADTLFVHVETVKSHIKNIYFKLEVNNKAAAIEKGLKNKLI</sequence>
<keyword evidence="7" id="KW-1185">Reference proteome</keyword>
<evidence type="ECO:0000259" key="4">
    <source>
        <dbReference type="PROSITE" id="PS50043"/>
    </source>
</evidence>
<evidence type="ECO:0000256" key="3">
    <source>
        <dbReference type="PROSITE-ProRule" id="PRU00169"/>
    </source>
</evidence>
<dbReference type="PROSITE" id="PS50110">
    <property type="entry name" value="RESPONSE_REGULATORY"/>
    <property type="match status" value="1"/>
</dbReference>
<dbReference type="PANTHER" id="PTHR43214:SF43">
    <property type="entry name" value="TWO-COMPONENT RESPONSE REGULATOR"/>
    <property type="match status" value="1"/>
</dbReference>
<dbReference type="KEGG" id="rhoz:GXP67_23490"/>
<dbReference type="EMBL" id="CP048222">
    <property type="protein sequence ID" value="QHT69391.1"/>
    <property type="molecule type" value="Genomic_DNA"/>
</dbReference>
<dbReference type="SUPFAM" id="SSF46894">
    <property type="entry name" value="C-terminal effector domain of the bipartite response regulators"/>
    <property type="match status" value="1"/>
</dbReference>
<dbReference type="AlphaFoldDB" id="A0A6C0GMV9"/>
<dbReference type="RefSeq" id="WP_162445380.1">
    <property type="nucleotide sequence ID" value="NZ_CP048222.1"/>
</dbReference>
<dbReference type="InterPro" id="IPR016032">
    <property type="entry name" value="Sig_transdc_resp-reg_C-effctor"/>
</dbReference>
<dbReference type="GO" id="GO:0006355">
    <property type="term" value="P:regulation of DNA-templated transcription"/>
    <property type="evidence" value="ECO:0007669"/>
    <property type="project" value="InterPro"/>
</dbReference>
<keyword evidence="1 3" id="KW-0597">Phosphoprotein</keyword>
<dbReference type="Pfam" id="PF00196">
    <property type="entry name" value="GerE"/>
    <property type="match status" value="1"/>
</dbReference>
<dbReference type="InterPro" id="IPR058245">
    <property type="entry name" value="NreC/VraR/RcsB-like_REC"/>
</dbReference>
<dbReference type="SUPFAM" id="SSF52172">
    <property type="entry name" value="CheY-like"/>
    <property type="match status" value="1"/>
</dbReference>
<dbReference type="Proteomes" id="UP000480178">
    <property type="component" value="Chromosome"/>
</dbReference>
<feature type="modified residue" description="4-aspartylphosphate" evidence="3">
    <location>
        <position position="57"/>
    </location>
</feature>
<name>A0A6C0GMV9_9BACT</name>
<evidence type="ECO:0000313" key="6">
    <source>
        <dbReference type="EMBL" id="QHT69391.1"/>
    </source>
</evidence>